<dbReference type="Proteomes" id="UP001152798">
    <property type="component" value="Chromosome 1"/>
</dbReference>
<name>A0A9P0GXK8_NEZVI</name>
<accession>A0A9P0GXK8</accession>
<dbReference type="AlphaFoldDB" id="A0A9P0GXK8"/>
<dbReference type="EMBL" id="OV725077">
    <property type="protein sequence ID" value="CAH1389848.1"/>
    <property type="molecule type" value="Genomic_DNA"/>
</dbReference>
<keyword evidence="2" id="KW-1185">Reference proteome</keyword>
<sequence length="75" mass="8465">MKGSRRRGKDQSFTSIKVEPRCYQNLKLGKTYVKHQDTGLQKRSLLAETTSTHITVLRKSPLNTTINTKIAFTAA</sequence>
<organism evidence="1 2">
    <name type="scientific">Nezara viridula</name>
    <name type="common">Southern green stink bug</name>
    <name type="synonym">Cimex viridulus</name>
    <dbReference type="NCBI Taxonomy" id="85310"/>
    <lineage>
        <taxon>Eukaryota</taxon>
        <taxon>Metazoa</taxon>
        <taxon>Ecdysozoa</taxon>
        <taxon>Arthropoda</taxon>
        <taxon>Hexapoda</taxon>
        <taxon>Insecta</taxon>
        <taxon>Pterygota</taxon>
        <taxon>Neoptera</taxon>
        <taxon>Paraneoptera</taxon>
        <taxon>Hemiptera</taxon>
        <taxon>Heteroptera</taxon>
        <taxon>Panheteroptera</taxon>
        <taxon>Pentatomomorpha</taxon>
        <taxon>Pentatomoidea</taxon>
        <taxon>Pentatomidae</taxon>
        <taxon>Pentatominae</taxon>
        <taxon>Nezara</taxon>
    </lineage>
</organism>
<protein>
    <submittedName>
        <fullName evidence="1">Uncharacterized protein</fullName>
    </submittedName>
</protein>
<proteinExistence type="predicted"/>
<reference evidence="1" key="1">
    <citation type="submission" date="2022-01" db="EMBL/GenBank/DDBJ databases">
        <authorList>
            <person name="King R."/>
        </authorList>
    </citation>
    <scope>NUCLEOTIDE SEQUENCE</scope>
</reference>
<gene>
    <name evidence="1" type="ORF">NEZAVI_LOCUS1151</name>
</gene>
<evidence type="ECO:0000313" key="2">
    <source>
        <dbReference type="Proteomes" id="UP001152798"/>
    </source>
</evidence>
<evidence type="ECO:0000313" key="1">
    <source>
        <dbReference type="EMBL" id="CAH1389848.1"/>
    </source>
</evidence>